<organism evidence="6 7">
    <name type="scientific">Paenibacillus terricola</name>
    <dbReference type="NCBI Taxonomy" id="2763503"/>
    <lineage>
        <taxon>Bacteria</taxon>
        <taxon>Bacillati</taxon>
        <taxon>Bacillota</taxon>
        <taxon>Bacilli</taxon>
        <taxon>Bacillales</taxon>
        <taxon>Paenibacillaceae</taxon>
        <taxon>Paenibacillus</taxon>
    </lineage>
</organism>
<evidence type="ECO:0000256" key="4">
    <source>
        <dbReference type="ARBA" id="ARBA00023136"/>
    </source>
</evidence>
<evidence type="ECO:0000313" key="6">
    <source>
        <dbReference type="EMBL" id="MBD3922092.1"/>
    </source>
</evidence>
<keyword evidence="7" id="KW-1185">Reference proteome</keyword>
<keyword evidence="2 5" id="KW-0812">Transmembrane</keyword>
<gene>
    <name evidence="6" type="ORF">H8B09_25240</name>
</gene>
<feature type="transmembrane region" description="Helical" evidence="5">
    <location>
        <begin position="43"/>
        <end position="60"/>
    </location>
</feature>
<dbReference type="Pfam" id="PF13564">
    <property type="entry name" value="DoxX_2"/>
    <property type="match status" value="1"/>
</dbReference>
<reference evidence="6 7" key="1">
    <citation type="submission" date="2020-09" db="EMBL/GenBank/DDBJ databases">
        <title>Paenibacillus sp. strain PR3 16S rRNA gene Genome sequencing and assembly.</title>
        <authorList>
            <person name="Kim J."/>
        </authorList>
    </citation>
    <scope>NUCLEOTIDE SEQUENCE [LARGE SCALE GENOMIC DNA]</scope>
    <source>
        <strain evidence="6 7">PR3</strain>
    </source>
</reference>
<name>A0ABR8N1N5_9BACL</name>
<keyword evidence="3 5" id="KW-1133">Transmembrane helix</keyword>
<keyword evidence="4 5" id="KW-0472">Membrane</keyword>
<dbReference type="InterPro" id="IPR032808">
    <property type="entry name" value="DoxX"/>
</dbReference>
<evidence type="ECO:0000313" key="7">
    <source>
        <dbReference type="Proteomes" id="UP000609346"/>
    </source>
</evidence>
<proteinExistence type="predicted"/>
<accession>A0ABR8N1N5</accession>
<comment type="caution">
    <text evidence="6">The sequence shown here is derived from an EMBL/GenBank/DDBJ whole genome shotgun (WGS) entry which is preliminary data.</text>
</comment>
<dbReference type="Proteomes" id="UP000609346">
    <property type="component" value="Unassembled WGS sequence"/>
</dbReference>
<sequence length="61" mass="6532">MGAIGILVGVGYSNFSKYPAVLIAVLMLGAIHAHLFRATHNPYMSINALLMLCVSITLIVM</sequence>
<comment type="subcellular location">
    <subcellularLocation>
        <location evidence="1">Membrane</location>
        <topology evidence="1">Multi-pass membrane protein</topology>
    </subcellularLocation>
</comment>
<evidence type="ECO:0000256" key="2">
    <source>
        <dbReference type="ARBA" id="ARBA00022692"/>
    </source>
</evidence>
<dbReference type="EMBL" id="JACXZA010000007">
    <property type="protein sequence ID" value="MBD3922092.1"/>
    <property type="molecule type" value="Genomic_DNA"/>
</dbReference>
<evidence type="ECO:0000256" key="3">
    <source>
        <dbReference type="ARBA" id="ARBA00022989"/>
    </source>
</evidence>
<feature type="transmembrane region" description="Helical" evidence="5">
    <location>
        <begin position="18"/>
        <end position="36"/>
    </location>
</feature>
<evidence type="ECO:0000256" key="5">
    <source>
        <dbReference type="SAM" id="Phobius"/>
    </source>
</evidence>
<evidence type="ECO:0000256" key="1">
    <source>
        <dbReference type="ARBA" id="ARBA00004141"/>
    </source>
</evidence>
<protein>
    <submittedName>
        <fullName evidence="6">DoxX family protein</fullName>
    </submittedName>
</protein>